<reference evidence="2" key="1">
    <citation type="journal article" date="2013" name="Stand. Genomic Sci.">
        <title>Genome sequence of the thermophilic fresh-water bacterium Spirochaeta caldaria type strain (H1(T)), reclassification of Spirochaeta caldaria, Spirochaeta stenostrepta, and Spirochaeta zuelzerae in the genus Treponema as Treponema caldaria comb. nov., Treponema stenostrepta comb. nov., and Treponema zuelzerae comb. nov., and emendation of the genus Treponema.</title>
        <authorList>
            <person name="Abt B."/>
            <person name="Goker M."/>
            <person name="Scheuner C."/>
            <person name="Han C."/>
            <person name="Lu M."/>
            <person name="Misra M."/>
            <person name="Lapidus A."/>
            <person name="Nolan M."/>
            <person name="Lucas S."/>
            <person name="Hammon N."/>
            <person name="Deshpande S."/>
            <person name="Cheng J.F."/>
            <person name="Tapia R."/>
            <person name="Goodwin L.A."/>
            <person name="Pitluck S."/>
            <person name="Liolios K."/>
            <person name="Pagani I."/>
            <person name="Ivanova N."/>
            <person name="Mavromatis K."/>
            <person name="Mikhailova N."/>
            <person name="Huntemann M."/>
            <person name="Pati A."/>
            <person name="Chen A."/>
            <person name="Palaniappan K."/>
            <person name="Land M."/>
            <person name="Hauser L."/>
            <person name="Jeffries C.D."/>
            <person name="Rohde M."/>
            <person name="Spring S."/>
            <person name="Gronow S."/>
            <person name="Detter J.C."/>
            <person name="Bristow J."/>
            <person name="Eisen J.A."/>
            <person name="Markowitz V."/>
            <person name="Hugenholtz P."/>
            <person name="Kyrpides N.C."/>
            <person name="Woyke T."/>
            <person name="Klenk H.P."/>
        </authorList>
    </citation>
    <scope>NUCLEOTIDE SEQUENCE</scope>
    <source>
        <strain evidence="2">ATCC 51460 / DSM 7334 / H1</strain>
    </source>
</reference>
<gene>
    <name evidence="1" type="ordered locus">Spica_0447</name>
</gene>
<dbReference type="HOGENOM" id="CLU_535207_0_0_12"/>
<dbReference type="Proteomes" id="UP000000503">
    <property type="component" value="Chromosome"/>
</dbReference>
<keyword evidence="2" id="KW-1185">Reference proteome</keyword>
<dbReference type="EMBL" id="CP002868">
    <property type="protein sequence ID" value="AEJ18611.1"/>
    <property type="molecule type" value="Genomic_DNA"/>
</dbReference>
<evidence type="ECO:0000313" key="2">
    <source>
        <dbReference type="Proteomes" id="UP000000503"/>
    </source>
</evidence>
<organism evidence="1 2">
    <name type="scientific">Gracilinema caldarium (strain ATCC 51460 / DSM 7334 / H1)</name>
    <name type="common">Treponema caldarium</name>
    <dbReference type="NCBI Taxonomy" id="744872"/>
    <lineage>
        <taxon>Bacteria</taxon>
        <taxon>Pseudomonadati</taxon>
        <taxon>Spirochaetota</taxon>
        <taxon>Spirochaetia</taxon>
        <taxon>Spirochaetales</taxon>
        <taxon>Breznakiellaceae</taxon>
        <taxon>Gracilinema</taxon>
    </lineage>
</organism>
<dbReference type="STRING" id="744872.Spica_0447"/>
<evidence type="ECO:0000313" key="1">
    <source>
        <dbReference type="EMBL" id="AEJ18611.1"/>
    </source>
</evidence>
<sequence>MPYIGMIRSCFLLLCLFLSIIDQKLGAQNKTNSTSLSIYSDTSVNPWADIPKLLQQTDIRVNVSPTKLFIPLPRIRVYSLQSITLDTSDSMKLHTQESLIPKVLGVGLYAPQGGYRFLYGALSINGIEERIQNLWEKAFILPASYTKTGAELLRTTSLQQQQDIAGFISIPLGERRLLYSLLHKREQEHLHGTIGFETFHISGQPLRIEAGFGYHTIPETSANTWFSSAPFLPNRNHYITSISFQWFGPWLQFIGEMASSYTSWEGIGYYWKGAFAFGSPSFRLSGGYDTIQGPFRDSAGNLQINTPHEVKNRSRFQIYMRNKNLGNLILNSETRFSRDEIASPYYIDESKNYIYFIKGQLLTPWWIIPANTTLRVNYTKHEELPYNGALLVSYKLSKRLRQRQGTNGVTWWANMQNRIEIFSDQAQMRSSTSKRDLKYSCEGMLGIQFKSTSIQIGTTVTKKDSSLHQESINLKLSYKKDYVNVSSSVNIPLAQNADGNIQLSMTWVW</sequence>
<accession>F8EYN4</accession>
<protein>
    <submittedName>
        <fullName evidence="1">Uncharacterized protein</fullName>
    </submittedName>
</protein>
<proteinExistence type="predicted"/>
<name>F8EYN4_GRAC1</name>
<dbReference type="AlphaFoldDB" id="F8EYN4"/>
<dbReference type="KEGG" id="scd:Spica_0447"/>